<reference evidence="4" key="3">
    <citation type="submission" date="2025-09" db="UniProtKB">
        <authorList>
            <consortium name="Ensembl"/>
        </authorList>
    </citation>
    <scope>IDENTIFICATION</scope>
</reference>
<dbReference type="OMA" id="WISWIQS"/>
<feature type="domain" description="J" evidence="3">
    <location>
        <begin position="3"/>
        <end position="69"/>
    </location>
</feature>
<dbReference type="SUPFAM" id="SSF46565">
    <property type="entry name" value="Chaperone J-domain"/>
    <property type="match status" value="1"/>
</dbReference>
<dbReference type="EMBL" id="AFYH01201282">
    <property type="status" value="NOT_ANNOTATED_CDS"/>
    <property type="molecule type" value="Genomic_DNA"/>
</dbReference>
<dbReference type="InterPro" id="IPR018253">
    <property type="entry name" value="DnaJ_domain_CS"/>
</dbReference>
<organism evidence="4 5">
    <name type="scientific">Latimeria chalumnae</name>
    <name type="common">Coelacanth</name>
    <dbReference type="NCBI Taxonomy" id="7897"/>
    <lineage>
        <taxon>Eukaryota</taxon>
        <taxon>Metazoa</taxon>
        <taxon>Chordata</taxon>
        <taxon>Craniata</taxon>
        <taxon>Vertebrata</taxon>
        <taxon>Euteleostomi</taxon>
        <taxon>Coelacanthiformes</taxon>
        <taxon>Coelacanthidae</taxon>
        <taxon>Latimeria</taxon>
    </lineage>
</organism>
<dbReference type="Gene3D" id="6.10.140.100">
    <property type="match status" value="1"/>
</dbReference>
<dbReference type="InterPro" id="IPR036869">
    <property type="entry name" value="J_dom_sf"/>
</dbReference>
<reference evidence="4" key="2">
    <citation type="submission" date="2025-08" db="UniProtKB">
        <authorList>
            <consortium name="Ensembl"/>
        </authorList>
    </citation>
    <scope>IDENTIFICATION</scope>
</reference>
<proteinExistence type="predicted"/>
<dbReference type="PROSITE" id="PS00636">
    <property type="entry name" value="DNAJ_1"/>
    <property type="match status" value="1"/>
</dbReference>
<feature type="compositionally biased region" description="Acidic residues" evidence="2">
    <location>
        <begin position="260"/>
        <end position="269"/>
    </location>
</feature>
<dbReference type="PANTHER" id="PTHR45168:SF3">
    <property type="entry name" value="DNAJ HEAT SHOCK PROTEIN FAMILY (HSP40) MEMBER B2"/>
    <property type="match status" value="1"/>
</dbReference>
<dbReference type="InParanoid" id="H3ACB6"/>
<dbReference type="FunCoup" id="H3ACB6">
    <property type="interactions" value="1696"/>
</dbReference>
<evidence type="ECO:0000313" key="5">
    <source>
        <dbReference type="Proteomes" id="UP000008672"/>
    </source>
</evidence>
<feature type="compositionally biased region" description="Polar residues" evidence="2">
    <location>
        <begin position="77"/>
        <end position="86"/>
    </location>
</feature>
<dbReference type="PANTHER" id="PTHR45168">
    <property type="entry name" value="DNAJ HOMOLOG SUBFAMILY B MEMBER 2"/>
    <property type="match status" value="1"/>
</dbReference>
<evidence type="ECO:0000259" key="3">
    <source>
        <dbReference type="PROSITE" id="PS50076"/>
    </source>
</evidence>
<dbReference type="PROSITE" id="PS50076">
    <property type="entry name" value="DNAJ_2"/>
    <property type="match status" value="1"/>
</dbReference>
<dbReference type="Ensembl" id="ENSLACT00000007347.1">
    <property type="protein sequence ID" value="ENSLACP00000007287.1"/>
    <property type="gene ID" value="ENSLACG00000006462.1"/>
</dbReference>
<evidence type="ECO:0000313" key="4">
    <source>
        <dbReference type="Ensembl" id="ENSLACP00000007287.1"/>
    </source>
</evidence>
<dbReference type="GeneTree" id="ENSGT00940000160220"/>
<dbReference type="InterPro" id="IPR001623">
    <property type="entry name" value="DnaJ_domain"/>
</dbReference>
<dbReference type="CDD" id="cd06257">
    <property type="entry name" value="DnaJ"/>
    <property type="match status" value="1"/>
</dbReference>
<dbReference type="GO" id="GO:0005737">
    <property type="term" value="C:cytoplasm"/>
    <property type="evidence" value="ECO:0007669"/>
    <property type="project" value="UniProtKB-ARBA"/>
</dbReference>
<reference evidence="5" key="1">
    <citation type="submission" date="2011-08" db="EMBL/GenBank/DDBJ databases">
        <title>The draft genome of Latimeria chalumnae.</title>
        <authorList>
            <person name="Di Palma F."/>
            <person name="Alfoldi J."/>
            <person name="Johnson J."/>
            <person name="Berlin A."/>
            <person name="Gnerre S."/>
            <person name="Jaffe D."/>
            <person name="MacCallum I."/>
            <person name="Young S."/>
            <person name="Walker B.J."/>
            <person name="Lander E."/>
            <person name="Lindblad-Toh K."/>
        </authorList>
    </citation>
    <scope>NUCLEOTIDE SEQUENCE [LARGE SCALE GENOMIC DNA]</scope>
    <source>
        <strain evidence="5">Wild caught</strain>
    </source>
</reference>
<evidence type="ECO:0000256" key="2">
    <source>
        <dbReference type="SAM" id="MobiDB-lite"/>
    </source>
</evidence>
<protein>
    <submittedName>
        <fullName evidence="4">DnaJ heat shock protein family (Hsp40) member B2</fullName>
    </submittedName>
</protein>
<feature type="region of interest" description="Disordered" evidence="2">
    <location>
        <begin position="66"/>
        <end position="86"/>
    </location>
</feature>
<dbReference type="PRINTS" id="PR00625">
    <property type="entry name" value="JDOMAIN"/>
</dbReference>
<dbReference type="GO" id="GO:0030544">
    <property type="term" value="F:Hsp70 protein binding"/>
    <property type="evidence" value="ECO:0007669"/>
    <property type="project" value="InterPro"/>
</dbReference>
<dbReference type="Pfam" id="PF00226">
    <property type="entry name" value="DnaJ"/>
    <property type="match status" value="1"/>
</dbReference>
<sequence length="299" mass="33299">MVDYYNILGVPQGASQDEIKKAYRKLALKWHPDKNPESKEQAEQKFKEIAEAYEVLSDKNKRDTYDRYGKDGVGEAGTTNVGGSRGATNSAHFPGFSFSFRSPDEVFRDFFGGRDPFAEFFDDFDMLRGGGGAYCGPGSFFSSFSFPAGSDDFSQYSFGSGPNRMANIRSVSTSTTFINGKRVTTKRIIENGQERIEVEEDGQLKSIKINGVEDELALGIELSKREQQSSQTRPSVFSTIPTNSYTAQSQSSMPSYYKDSDEEEEEIDEDLELALAYSLSEMDAAGQHKDSDYQAYAGW</sequence>
<dbReference type="EMBL" id="AFYH01201283">
    <property type="status" value="NOT_ANNOTATED_CDS"/>
    <property type="molecule type" value="Genomic_DNA"/>
</dbReference>
<keyword evidence="5" id="KW-1185">Reference proteome</keyword>
<dbReference type="Bgee" id="ENSLACG00000006462">
    <property type="expression patterns" value="Expressed in muscle tissue and 6 other cell types or tissues"/>
</dbReference>
<dbReference type="GO" id="GO:0051082">
    <property type="term" value="F:unfolded protein binding"/>
    <property type="evidence" value="ECO:0007669"/>
    <property type="project" value="InterPro"/>
</dbReference>
<dbReference type="InterPro" id="IPR043183">
    <property type="entry name" value="DNJB2/6-like"/>
</dbReference>
<name>H3ACB6_LATCH</name>
<accession>H3ACB6</accession>
<dbReference type="FunFam" id="1.10.287.110:FF:000021">
    <property type="entry name" value="DnaJ (Hsp40) homolog, subfamily B, member 2"/>
    <property type="match status" value="1"/>
</dbReference>
<dbReference type="SMART" id="SM00726">
    <property type="entry name" value="UIM"/>
    <property type="match status" value="2"/>
</dbReference>
<dbReference type="AlphaFoldDB" id="H3ACB6"/>
<dbReference type="EMBL" id="AFYH01201284">
    <property type="status" value="NOT_ANNOTATED_CDS"/>
    <property type="molecule type" value="Genomic_DNA"/>
</dbReference>
<keyword evidence="1" id="KW-0143">Chaperone</keyword>
<feature type="region of interest" description="Disordered" evidence="2">
    <location>
        <begin position="224"/>
        <end position="269"/>
    </location>
</feature>
<feature type="compositionally biased region" description="Polar residues" evidence="2">
    <location>
        <begin position="228"/>
        <end position="254"/>
    </location>
</feature>
<gene>
    <name evidence="4" type="primary">DNAJB2</name>
</gene>
<dbReference type="Gene3D" id="1.10.287.110">
    <property type="entry name" value="DnaJ domain"/>
    <property type="match status" value="1"/>
</dbReference>
<dbReference type="EMBL" id="AFYH01201281">
    <property type="status" value="NOT_ANNOTATED_CDS"/>
    <property type="molecule type" value="Genomic_DNA"/>
</dbReference>
<dbReference type="SMART" id="SM00271">
    <property type="entry name" value="DnaJ"/>
    <property type="match status" value="1"/>
</dbReference>
<dbReference type="STRING" id="7897.ENSLACP00000007287"/>
<dbReference type="InterPro" id="IPR003903">
    <property type="entry name" value="UIM_dom"/>
</dbReference>
<dbReference type="Proteomes" id="UP000008672">
    <property type="component" value="Unassembled WGS sequence"/>
</dbReference>
<evidence type="ECO:0000256" key="1">
    <source>
        <dbReference type="ARBA" id="ARBA00023186"/>
    </source>
</evidence>
<dbReference type="eggNOG" id="KOG0714">
    <property type="taxonomic scope" value="Eukaryota"/>
</dbReference>
<dbReference type="HOGENOM" id="CLU_017633_12_0_1"/>